<dbReference type="PANTHER" id="PTHR30336">
    <property type="entry name" value="INNER MEMBRANE PROTEIN, PROBABLE PERMEASE"/>
    <property type="match status" value="1"/>
</dbReference>
<evidence type="ECO:0000313" key="3">
    <source>
        <dbReference type="EMBL" id="TQR11921.1"/>
    </source>
</evidence>
<comment type="caution">
    <text evidence="3">The sequence shown here is derived from an EMBL/GenBank/DDBJ whole genome shotgun (WGS) entry which is preliminary data.</text>
</comment>
<dbReference type="OrthoDB" id="9782395at2"/>
<dbReference type="RefSeq" id="WP_142539705.1">
    <property type="nucleotide sequence ID" value="NZ_BMIE01000001.1"/>
</dbReference>
<keyword evidence="1" id="KW-0812">Transmembrane</keyword>
<keyword evidence="1" id="KW-0472">Membrane</keyword>
<dbReference type="Pfam" id="PF02698">
    <property type="entry name" value="DUF218"/>
    <property type="match status" value="1"/>
</dbReference>
<feature type="transmembrane region" description="Helical" evidence="1">
    <location>
        <begin position="6"/>
        <end position="23"/>
    </location>
</feature>
<proteinExistence type="predicted"/>
<dbReference type="InterPro" id="IPR051599">
    <property type="entry name" value="Cell_Envelope_Assoc"/>
</dbReference>
<dbReference type="InterPro" id="IPR014729">
    <property type="entry name" value="Rossmann-like_a/b/a_fold"/>
</dbReference>
<organism evidence="3 4">
    <name type="scientific">Psychrobacillus lasiicapitis</name>
    <dbReference type="NCBI Taxonomy" id="1636719"/>
    <lineage>
        <taxon>Bacteria</taxon>
        <taxon>Bacillati</taxon>
        <taxon>Bacillota</taxon>
        <taxon>Bacilli</taxon>
        <taxon>Bacillales</taxon>
        <taxon>Bacillaceae</taxon>
        <taxon>Psychrobacillus</taxon>
    </lineage>
</organism>
<dbReference type="Proteomes" id="UP000317316">
    <property type="component" value="Unassembled WGS sequence"/>
</dbReference>
<reference evidence="3 4" key="1">
    <citation type="submission" date="2019-05" db="EMBL/GenBank/DDBJ databases">
        <title>Psychrobacillus vulpis sp. nov., a new species isolated from feces of a red fox that inhabits in The Tablas de Daimiel Natural Park, Albacete, Spain.</title>
        <authorList>
            <person name="Rodriguez M."/>
            <person name="Reina J.C."/>
            <person name="Bejar V."/>
            <person name="Llamas I."/>
        </authorList>
    </citation>
    <scope>NUCLEOTIDE SEQUENCE [LARGE SCALE GENOMIC DNA]</scope>
    <source>
        <strain evidence="3 4">NEAU-3TGS17</strain>
    </source>
</reference>
<dbReference type="GO" id="GO:0005886">
    <property type="term" value="C:plasma membrane"/>
    <property type="evidence" value="ECO:0007669"/>
    <property type="project" value="TreeGrafter"/>
</dbReference>
<evidence type="ECO:0000259" key="2">
    <source>
        <dbReference type="Pfam" id="PF02698"/>
    </source>
</evidence>
<dbReference type="PANTHER" id="PTHR30336:SF20">
    <property type="entry name" value="DUF218 DOMAIN-CONTAINING PROTEIN"/>
    <property type="match status" value="1"/>
</dbReference>
<dbReference type="CDD" id="cd06259">
    <property type="entry name" value="YdcF-like"/>
    <property type="match status" value="1"/>
</dbReference>
<dbReference type="AlphaFoldDB" id="A0A544T3C4"/>
<keyword evidence="1" id="KW-1133">Transmembrane helix</keyword>
<feature type="domain" description="DUF218" evidence="2">
    <location>
        <begin position="51"/>
        <end position="175"/>
    </location>
</feature>
<dbReference type="InterPro" id="IPR003848">
    <property type="entry name" value="DUF218"/>
</dbReference>
<gene>
    <name evidence="3" type="ORF">FG382_15015</name>
</gene>
<dbReference type="EMBL" id="VDGH01000008">
    <property type="protein sequence ID" value="TQR11921.1"/>
    <property type="molecule type" value="Genomic_DNA"/>
</dbReference>
<keyword evidence="4" id="KW-1185">Reference proteome</keyword>
<evidence type="ECO:0000256" key="1">
    <source>
        <dbReference type="SAM" id="Phobius"/>
    </source>
</evidence>
<evidence type="ECO:0000313" key="4">
    <source>
        <dbReference type="Proteomes" id="UP000317316"/>
    </source>
</evidence>
<protein>
    <submittedName>
        <fullName evidence="3">YdcF family protein</fullName>
    </submittedName>
</protein>
<name>A0A544T3C4_9BACI</name>
<sequence>MKNRSLIIFLLCITLILLSIIYFPRSLLIDFLFYEDEVKHSDLIILNSGNSERMKKVAELYHSGYADKVLLTNALSSDSTIEYAESFGISRNDILTENAATSTYESAHYTKEILLDHEYKSAIVVTSNFHMRRTRLAYERVYHDTNVNFIYVPFNHESITRDSWKENEELFMKEYKNLIGGYFLYFDGVITPVREWFEDE</sequence>
<accession>A0A544T3C4</accession>
<dbReference type="Gene3D" id="3.40.50.620">
    <property type="entry name" value="HUPs"/>
    <property type="match status" value="1"/>
</dbReference>